<dbReference type="Pfam" id="PF13191">
    <property type="entry name" value="AAA_16"/>
    <property type="match status" value="1"/>
</dbReference>
<dbReference type="EMBL" id="CABVJG010000005">
    <property type="protein sequence ID" value="VVP97795.1"/>
    <property type="molecule type" value="Genomic_DNA"/>
</dbReference>
<feature type="domain" description="PAS" evidence="6">
    <location>
        <begin position="1473"/>
        <end position="1545"/>
    </location>
</feature>
<dbReference type="SUPFAM" id="SSF55781">
    <property type="entry name" value="GAF domain-like"/>
    <property type="match status" value="1"/>
</dbReference>
<dbReference type="CDD" id="cd00130">
    <property type="entry name" value="PAS"/>
    <property type="match status" value="1"/>
</dbReference>
<dbReference type="PROSITE" id="PS50011">
    <property type="entry name" value="PROTEIN_KINASE_DOM"/>
    <property type="match status" value="1"/>
</dbReference>
<feature type="domain" description="Histidine kinase" evidence="5">
    <location>
        <begin position="1624"/>
        <end position="1840"/>
    </location>
</feature>
<dbReference type="InterPro" id="IPR027417">
    <property type="entry name" value="P-loop_NTPase"/>
</dbReference>
<protein>
    <recommendedName>
        <fullName evidence="2">histidine kinase</fullName>
        <ecNumber evidence="2">2.7.13.3</ecNumber>
    </recommendedName>
</protein>
<dbReference type="InterPro" id="IPR036097">
    <property type="entry name" value="HisK_dim/P_sf"/>
</dbReference>
<dbReference type="InterPro" id="IPR000014">
    <property type="entry name" value="PAS"/>
</dbReference>
<dbReference type="PRINTS" id="PR00344">
    <property type="entry name" value="BCTRLSENSOR"/>
</dbReference>
<evidence type="ECO:0000313" key="7">
    <source>
        <dbReference type="EMBL" id="VVP97795.1"/>
    </source>
</evidence>
<dbReference type="InterPro" id="IPR003594">
    <property type="entry name" value="HATPase_dom"/>
</dbReference>
<dbReference type="CDD" id="cd00082">
    <property type="entry name" value="HisKA"/>
    <property type="match status" value="1"/>
</dbReference>
<dbReference type="SMART" id="SM00091">
    <property type="entry name" value="PAS"/>
    <property type="match status" value="1"/>
</dbReference>
<name>A0A5E7TIG4_PSEFL</name>
<dbReference type="SUPFAM" id="SSF47384">
    <property type="entry name" value="Homodimeric domain of signal transducing histidine kinase"/>
    <property type="match status" value="1"/>
</dbReference>
<dbReference type="InterPro" id="IPR036890">
    <property type="entry name" value="HATPase_C_sf"/>
</dbReference>
<dbReference type="SMART" id="SM00220">
    <property type="entry name" value="S_TKc"/>
    <property type="match status" value="1"/>
</dbReference>
<dbReference type="SUPFAM" id="SSF56112">
    <property type="entry name" value="Protein kinase-like (PK-like)"/>
    <property type="match status" value="1"/>
</dbReference>
<dbReference type="NCBIfam" id="TIGR00229">
    <property type="entry name" value="sensory_box"/>
    <property type="match status" value="1"/>
</dbReference>
<evidence type="ECO:0000256" key="2">
    <source>
        <dbReference type="ARBA" id="ARBA00012438"/>
    </source>
</evidence>
<dbReference type="Gene3D" id="3.30.450.20">
    <property type="entry name" value="PAS domain"/>
    <property type="match status" value="1"/>
</dbReference>
<dbReference type="Proteomes" id="UP000412311">
    <property type="component" value="Unassembled WGS sequence"/>
</dbReference>
<dbReference type="Gene3D" id="3.30.565.10">
    <property type="entry name" value="Histidine kinase-like ATPase, C-terminal domain"/>
    <property type="match status" value="1"/>
</dbReference>
<dbReference type="EC" id="2.7.13.3" evidence="2"/>
<evidence type="ECO:0000256" key="3">
    <source>
        <dbReference type="ARBA" id="ARBA00022553"/>
    </source>
</evidence>
<dbReference type="InterPro" id="IPR053159">
    <property type="entry name" value="Hybrid_Histidine_Kinase"/>
</dbReference>
<dbReference type="InterPro" id="IPR003661">
    <property type="entry name" value="HisK_dim/P_dom"/>
</dbReference>
<dbReference type="Pfam" id="PF02518">
    <property type="entry name" value="HATPase_c"/>
    <property type="match status" value="1"/>
</dbReference>
<dbReference type="InterPro" id="IPR000719">
    <property type="entry name" value="Prot_kinase_dom"/>
</dbReference>
<dbReference type="PANTHER" id="PTHR43642:SF1">
    <property type="entry name" value="HYBRID SIGNAL TRANSDUCTION HISTIDINE KINASE G"/>
    <property type="match status" value="1"/>
</dbReference>
<organism evidence="7 8">
    <name type="scientific">Pseudomonas fluorescens</name>
    <dbReference type="NCBI Taxonomy" id="294"/>
    <lineage>
        <taxon>Bacteria</taxon>
        <taxon>Pseudomonadati</taxon>
        <taxon>Pseudomonadota</taxon>
        <taxon>Gammaproteobacteria</taxon>
        <taxon>Pseudomonadales</taxon>
        <taxon>Pseudomonadaceae</taxon>
        <taxon>Pseudomonas</taxon>
    </lineage>
</organism>
<keyword evidence="3" id="KW-0597">Phosphoprotein</keyword>
<dbReference type="SMART" id="SM00388">
    <property type="entry name" value="HisKA"/>
    <property type="match status" value="1"/>
</dbReference>
<dbReference type="Gene3D" id="3.40.50.300">
    <property type="entry name" value="P-loop containing nucleotide triphosphate hydrolases"/>
    <property type="match status" value="1"/>
</dbReference>
<dbReference type="InterPro" id="IPR003018">
    <property type="entry name" value="GAF"/>
</dbReference>
<dbReference type="Gene3D" id="1.10.287.130">
    <property type="match status" value="1"/>
</dbReference>
<keyword evidence="7" id="KW-0418">Kinase</keyword>
<dbReference type="PANTHER" id="PTHR43642">
    <property type="entry name" value="HYBRID SIGNAL TRANSDUCTION HISTIDINE KINASE G"/>
    <property type="match status" value="1"/>
</dbReference>
<evidence type="ECO:0000256" key="1">
    <source>
        <dbReference type="ARBA" id="ARBA00000085"/>
    </source>
</evidence>
<dbReference type="SMART" id="SM00065">
    <property type="entry name" value="GAF"/>
    <property type="match status" value="1"/>
</dbReference>
<dbReference type="PROSITE" id="PS50109">
    <property type="entry name" value="HIS_KIN"/>
    <property type="match status" value="1"/>
</dbReference>
<dbReference type="Gene3D" id="1.10.510.10">
    <property type="entry name" value="Transferase(Phosphotransferase) domain 1"/>
    <property type="match status" value="1"/>
</dbReference>
<feature type="domain" description="Protein kinase" evidence="4">
    <location>
        <begin position="1"/>
        <end position="274"/>
    </location>
</feature>
<dbReference type="InterPro" id="IPR029016">
    <property type="entry name" value="GAF-like_dom_sf"/>
</dbReference>
<dbReference type="PROSITE" id="PS50112">
    <property type="entry name" value="PAS"/>
    <property type="match status" value="1"/>
</dbReference>
<dbReference type="Pfam" id="PF00069">
    <property type="entry name" value="Pkinase"/>
    <property type="match status" value="1"/>
</dbReference>
<evidence type="ECO:0000259" key="5">
    <source>
        <dbReference type="PROSITE" id="PS50109"/>
    </source>
</evidence>
<dbReference type="InterPro" id="IPR005467">
    <property type="entry name" value="His_kinase_dom"/>
</dbReference>
<dbReference type="InterPro" id="IPR011009">
    <property type="entry name" value="Kinase-like_dom_sf"/>
</dbReference>
<dbReference type="InterPro" id="IPR004358">
    <property type="entry name" value="Sig_transdc_His_kin-like_C"/>
</dbReference>
<dbReference type="GO" id="GO:0000155">
    <property type="term" value="F:phosphorelay sensor kinase activity"/>
    <property type="evidence" value="ECO:0007669"/>
    <property type="project" value="InterPro"/>
</dbReference>
<reference evidence="7 8" key="1">
    <citation type="submission" date="2019-09" db="EMBL/GenBank/DDBJ databases">
        <authorList>
            <person name="Chandra G."/>
            <person name="Truman W A."/>
        </authorList>
    </citation>
    <scope>NUCLEOTIDE SEQUENCE [LARGE SCALE GENOMIC DNA]</scope>
    <source>
        <strain evidence="7">PS925</strain>
    </source>
</reference>
<keyword evidence="7" id="KW-0808">Transferase</keyword>
<dbReference type="Pfam" id="PF13426">
    <property type="entry name" value="PAS_9"/>
    <property type="match status" value="1"/>
</dbReference>
<dbReference type="SMART" id="SM00387">
    <property type="entry name" value="HATPase_c"/>
    <property type="match status" value="1"/>
</dbReference>
<dbReference type="InterPro" id="IPR041664">
    <property type="entry name" value="AAA_16"/>
</dbReference>
<evidence type="ECO:0000313" key="8">
    <source>
        <dbReference type="Proteomes" id="UP000412311"/>
    </source>
</evidence>
<dbReference type="CDD" id="cd14014">
    <property type="entry name" value="STKc_PknB_like"/>
    <property type="match status" value="1"/>
</dbReference>
<dbReference type="InterPro" id="IPR035965">
    <property type="entry name" value="PAS-like_dom_sf"/>
</dbReference>
<dbReference type="Pfam" id="PF01590">
    <property type="entry name" value="GAF"/>
    <property type="match status" value="1"/>
</dbReference>
<proteinExistence type="predicted"/>
<comment type="catalytic activity">
    <reaction evidence="1">
        <text>ATP + protein L-histidine = ADP + protein N-phospho-L-histidine.</text>
        <dbReference type="EC" id="2.7.13.3"/>
    </reaction>
</comment>
<dbReference type="Gene3D" id="3.30.450.40">
    <property type="match status" value="1"/>
</dbReference>
<dbReference type="SUPFAM" id="SSF52540">
    <property type="entry name" value="P-loop containing nucleoside triphosphate hydrolases"/>
    <property type="match status" value="1"/>
</dbReference>
<gene>
    <name evidence="7" type="primary">sasA_4</name>
    <name evidence="7" type="ORF">PS925_02008</name>
</gene>
<evidence type="ECO:0000259" key="6">
    <source>
        <dbReference type="PROSITE" id="PS50112"/>
    </source>
</evidence>
<dbReference type="SUPFAM" id="SSF55785">
    <property type="entry name" value="PYP-like sensor domain (PAS domain)"/>
    <property type="match status" value="1"/>
</dbReference>
<dbReference type="SUPFAM" id="SSF55874">
    <property type="entry name" value="ATPase domain of HSP90 chaperone/DNA topoisomerase II/histidine kinase"/>
    <property type="match status" value="1"/>
</dbReference>
<sequence length="1842" mass="203676">MIKHLPMAAMAMNEGVQVLWDDGERMFCRRKRAGDGLDVNVLIASTAAEQPWRTTLDRLAHEYSLKDELQSPWAARPLELLRENGTVQLVLEDPGGVLLAELLSAPMQTETFLRLAISISVALGKLHNCGLIHKDIKPAHILVNCDDGHARLTGFGLASRLPRERQAPEPPETLSGTLAYMAPEQTGRMNRSIDSRSDLYAFGVTLYQMLTGSLPFAAADPMEWLHCHIARKPMPPNVRVTTVPEMLSQIVMKLLAKTAEERYQSATGVEQDLRRCMQHWQRQQSISEFALDERGMFDRLLIPEKLYGRESEVETLIAAFKRMTVSSQPEWVLISGYSGIGKSSLVSELHQTLIPARGLFACGKFDQYKRDVPYSTLVQAFQSLVRTLLSKSDAELAGWRDELLAALGAEAWLMTELIPELKLIIGEVAAVADLEPPQAQRRFLRVLRRFIGVFARAEHPLTLFLDDLQWLDLATLHLLEELLTRSDVKYLLLIGAYRSNEVDASHPLTARLQSIKTAGGRVQEMTLAPLARSHIEQLLAESSQSERSCIAPLAQLILDKTAGNPFFVIQFLQTLVEQGLLAYDHEVRRWVWDADCIDAQGYTDNVADLMIGKLARLPAQTQQVLQQLACLGNVADLATLSTVLGVAASQIHSLLWEAVRHELITRQDNVYRFVHDRVQEAAYLLIEETSRAQSHLRIGRILVARTPARKREEAIFEIVGQLNRGTVLMDEQEEREQLAQLNLLAGQRARASTAYASALKYFALGSDLLGDTGWECQRQLLFALESSRSLCEFLTRQLPAAEARLKRLSRRALTLPERTQVACLQVDLYLMLDQSHDAVAVCLAFLRHLGIDWPAHPGDAEVEDEYLRIERQLGGRRIEALIDLPPMEDAVALATLEALSKLIVAALHMDGNLPGLAICRAINLSIEHGNSDASCVAYANVPRIAGRRFADYPAGLAFAELGCRLVERRGLERYQARTQLAFLLFAQRWVQPVRTCVAPLRQVFEVANRTGDLPVGAFAGNSLVSNLLATGEPLAELQGEAERGLAYARKIGFGLGIDFIEAQLGFIQMLRGQTRPFGRLEAAPPSDLGNEHRQTSTSLVSACWRSIRRLQASYFAGDYPAATQAGLIAQKLLRSSHAFIEEAEYSFYSALTAAGLCSAASAQTRQASLADIGMHHRQLQVWADLCAQNYASHATLVAGEMARIEGRYLDAEQAYEQAIHLAQSTGFLHIEALANELASRFYAQRGLGKIARMYLQDACYGYRRWGAEGKVRQLEADHPFLRVEQPVLGPTTTIATPVEQLDLATVLKVSQAASSEIVLERLIEMIMRTAIEQAGAERGVLILTQAGEQRIVAEATTRDDTTQLALRDEPVSAALIPQSILFHVLRTQENLFLDDALAEPPFAVDPYVIEHCARSVLCLPLMHQAKLIGALYLENNLSSRVFSPTRIAALKLVASQGAISLVNARLYRDIAVREAKIRRLVDADIIGILFWTTEGEIVEANDAFLRMVGYTREDVVSGRVRWREMTPPEFRDVSETAMADAVRTGHAPPFEKQYFRKDGSRLPALVGLAILESSQQQGVAFVLDLTERKLAEASNRASEQRYREIQAELAHACRVATMGQLAASIAHEVSQPLASTLASAQAAVRWLTAQPANIEEVRLCLERIVKDANRGSEVLARIRGLIRKSPQPRESVNLNDVIGEVIEITRGQAQKGDVAVHLQLLPGLPRVNGDRVELQQVVLNLMMNALEAMGSTSAGERALGLRTQITETGQVWVSVSDSGPGFGAQSCEHLFTPFYTTKPSGLGMGLAICRSTIEIHGGQLWACANEPCGAIVQFVLPAEMVG</sequence>
<evidence type="ECO:0000259" key="4">
    <source>
        <dbReference type="PROSITE" id="PS50011"/>
    </source>
</evidence>
<dbReference type="GO" id="GO:0005524">
    <property type="term" value="F:ATP binding"/>
    <property type="evidence" value="ECO:0007669"/>
    <property type="project" value="InterPro"/>
</dbReference>
<accession>A0A5E7TIG4</accession>